<sequence length="1096" mass="127979">MTLNPQIDRWPPSNHNRKNIFFKSFMEQFKLVDIWRLKHPNIPSFTWSNKSRTALSRLDFWLISSDLQDKDISVNVLPCPLSDHQAVRIDIVMCPSQNVSKSHYWKLNNSLLKITEVQTKIKDLLSTFFNKAKLENSFSVNWELFKYESAKFLRTFGGNLAKLRKQQEHDLITGISVLSQKPPDSLSDEQKLQMIKLQEDLDQVYQRKAEGAFIRSRKQWLEQGEQNSSYFFKMEKHQGQMNTINELKINDINCSDAKIISNYCSSFYKNLYSSQYSEIEAEIFLNSLNSTRTIKDSEKELCDDPVSLGEVCDCIKMLKTNKSPGTDGLTSEFYTLFYQQMAPFLLEVYNESISNDTLPWSMTQGLITLIPKPHKDLLYIDNWRPICLLNNDYKILALVFAKRIKSVLNSVIDESQSGFLPNRHITNNIRLVLDILDYSYLIAQDSFMLFLDFFKAFDTVEHNFLYRSLQKFGFGDYFCKVIKTLYNNATCSIKLKHGSSPRFDIKRGIRQGCPISPYLFLLVAQLLCDHIKSSPLRGISIAGRSIVVSQLADDTTLFLKDSSQIPLAINIIKSFSKASGLSLNLKKCELLPIKSCDSDSLFNIPVKTSVTYLGIIISKTENDRGNANFFPIIDKMKKRFNLWLLRDLSIKGRILLSKAEGLSRVIYAAQSLYVSNIVSKTVDKLLCDFVWKNRTHHIRKSVLMNDYTSGGLNFLDFSTLNMTFKINWIRKFLKNPNSLWNFIPNYIFSQVGGLDFLLLCTYKPDKVPIKLSSFHKQMLLAWSMIYKHNFSPHRFYIWNNRYILYKNKTIFIQQWFDNNIRLVSQLFNQQGQLYTYTEFLQFYQIPVSMKDFSVVFDAVSLNLTYLYKGTPTPSAPQPQLHVTDTAVGKLCFSALRNQNKTIRRLFQQELKTESPAITFWTSLHGQMCWEKVWLLPNKYLLNNKVKEVSFKIIHRFYPTNQYMQRLKRDIDKNCSFCSQSEETLVHIFWTCKYTEKIWDKMTNLIKTQIYPHFNLTWKNILFGYINYDKTFLSQFYLINLLILLTKYYIHKSKFSNKAPNFLDLQAQVRCYLHSISPSTNKKAIKTYHLAQLYNLV</sequence>
<dbReference type="InterPro" id="IPR000477">
    <property type="entry name" value="RT_dom"/>
</dbReference>
<evidence type="ECO:0000313" key="2">
    <source>
        <dbReference type="Ensembl" id="ENSORLP00020007681.1"/>
    </source>
</evidence>
<reference evidence="2 3" key="2">
    <citation type="submission" date="2017-04" db="EMBL/GenBank/DDBJ databases">
        <title>CpG methylation of centromeres and impact of large insertions on vertebrate speciation.</title>
        <authorList>
            <person name="Ichikawa K."/>
            <person name="Yoshimura J."/>
            <person name="Morishita S."/>
        </authorList>
    </citation>
    <scope>NUCLEOTIDE SEQUENCE</scope>
    <source>
        <strain evidence="2 3">HNI</strain>
    </source>
</reference>
<feature type="domain" description="Reverse transcriptase" evidence="1">
    <location>
        <begin position="351"/>
        <end position="617"/>
    </location>
</feature>
<dbReference type="Pfam" id="PF13966">
    <property type="entry name" value="zf-RVT"/>
    <property type="match status" value="1"/>
</dbReference>
<dbReference type="PANTHER" id="PTHR31635">
    <property type="entry name" value="REVERSE TRANSCRIPTASE DOMAIN-CONTAINING PROTEIN-RELATED"/>
    <property type="match status" value="1"/>
</dbReference>
<reference evidence="2" key="4">
    <citation type="submission" date="2025-09" db="UniProtKB">
        <authorList>
            <consortium name="Ensembl"/>
        </authorList>
    </citation>
    <scope>IDENTIFICATION</scope>
    <source>
        <strain evidence="2">HNI</strain>
    </source>
</reference>
<reference key="1">
    <citation type="journal article" date="2007" name="Nature">
        <title>The medaka draft genome and insights into vertebrate genome evolution.</title>
        <authorList>
            <person name="Kasahara M."/>
            <person name="Naruse K."/>
            <person name="Sasaki S."/>
            <person name="Nakatani Y."/>
            <person name="Qu W."/>
            <person name="Ahsan B."/>
            <person name="Yamada T."/>
            <person name="Nagayasu Y."/>
            <person name="Doi K."/>
            <person name="Kasai Y."/>
            <person name="Jindo T."/>
            <person name="Kobayashi D."/>
            <person name="Shimada A."/>
            <person name="Toyoda A."/>
            <person name="Kuroki Y."/>
            <person name="Fujiyama A."/>
            <person name="Sasaki T."/>
            <person name="Shimizu A."/>
            <person name="Asakawa S."/>
            <person name="Shimizu N."/>
            <person name="Hashimoto S."/>
            <person name="Yang J."/>
            <person name="Lee Y."/>
            <person name="Matsushima K."/>
            <person name="Sugano S."/>
            <person name="Sakaizumi M."/>
            <person name="Narita T."/>
            <person name="Ohishi K."/>
            <person name="Haga S."/>
            <person name="Ohta F."/>
            <person name="Nomoto H."/>
            <person name="Nogata K."/>
            <person name="Morishita T."/>
            <person name="Endo T."/>
            <person name="Shin-I T."/>
            <person name="Takeda H."/>
            <person name="Morishita S."/>
            <person name="Kohara Y."/>
        </authorList>
    </citation>
    <scope>NUCLEOTIDE SEQUENCE [LARGE SCALE GENOMIC DNA]</scope>
    <source>
        <strain>Hd-rR</strain>
    </source>
</reference>
<dbReference type="Pfam" id="PF00078">
    <property type="entry name" value="RVT_1"/>
    <property type="match status" value="1"/>
</dbReference>
<dbReference type="PROSITE" id="PS50878">
    <property type="entry name" value="RT_POL"/>
    <property type="match status" value="1"/>
</dbReference>
<dbReference type="AlphaFoldDB" id="A0A3P9KGX2"/>
<dbReference type="Gene3D" id="3.60.10.10">
    <property type="entry name" value="Endonuclease/exonuclease/phosphatase"/>
    <property type="match status" value="1"/>
</dbReference>
<organism evidence="2 3">
    <name type="scientific">Oryzias latipes</name>
    <name type="common">Japanese rice fish</name>
    <name type="synonym">Japanese killifish</name>
    <dbReference type="NCBI Taxonomy" id="8090"/>
    <lineage>
        <taxon>Eukaryota</taxon>
        <taxon>Metazoa</taxon>
        <taxon>Chordata</taxon>
        <taxon>Craniata</taxon>
        <taxon>Vertebrata</taxon>
        <taxon>Euteleostomi</taxon>
        <taxon>Actinopterygii</taxon>
        <taxon>Neopterygii</taxon>
        <taxon>Teleostei</taxon>
        <taxon>Neoteleostei</taxon>
        <taxon>Acanthomorphata</taxon>
        <taxon>Ovalentaria</taxon>
        <taxon>Atherinomorphae</taxon>
        <taxon>Beloniformes</taxon>
        <taxon>Adrianichthyidae</taxon>
        <taxon>Oryziinae</taxon>
        <taxon>Oryzias</taxon>
    </lineage>
</organism>
<dbReference type="Proteomes" id="UP000265180">
    <property type="component" value="Chromosome 8"/>
</dbReference>
<proteinExistence type="predicted"/>
<dbReference type="CDD" id="cd01650">
    <property type="entry name" value="RT_nLTR_like"/>
    <property type="match status" value="1"/>
</dbReference>
<name>A0A3P9KGX2_ORYLA</name>
<reference evidence="2" key="3">
    <citation type="submission" date="2025-08" db="UniProtKB">
        <authorList>
            <consortium name="Ensembl"/>
        </authorList>
    </citation>
    <scope>IDENTIFICATION</scope>
    <source>
        <strain evidence="2">HNI</strain>
    </source>
</reference>
<evidence type="ECO:0000259" key="1">
    <source>
        <dbReference type="PROSITE" id="PS50878"/>
    </source>
</evidence>
<dbReference type="SUPFAM" id="SSF56219">
    <property type="entry name" value="DNase I-like"/>
    <property type="match status" value="1"/>
</dbReference>
<dbReference type="PANTHER" id="PTHR31635:SF196">
    <property type="entry name" value="REVERSE TRANSCRIPTASE DOMAIN-CONTAINING PROTEIN-RELATED"/>
    <property type="match status" value="1"/>
</dbReference>
<dbReference type="Ensembl" id="ENSORLT00020002479.1">
    <property type="protein sequence ID" value="ENSORLP00020007681.1"/>
    <property type="gene ID" value="ENSORLG00020008557.1"/>
</dbReference>
<evidence type="ECO:0000313" key="3">
    <source>
        <dbReference type="Proteomes" id="UP000265180"/>
    </source>
</evidence>
<dbReference type="InterPro" id="IPR043502">
    <property type="entry name" value="DNA/RNA_pol_sf"/>
</dbReference>
<accession>A0A3P9KGX2</accession>
<dbReference type="InterPro" id="IPR026960">
    <property type="entry name" value="RVT-Znf"/>
</dbReference>
<protein>
    <recommendedName>
        <fullName evidence="1">Reverse transcriptase domain-containing protein</fullName>
    </recommendedName>
</protein>
<dbReference type="SUPFAM" id="SSF56672">
    <property type="entry name" value="DNA/RNA polymerases"/>
    <property type="match status" value="1"/>
</dbReference>
<dbReference type="InterPro" id="IPR036691">
    <property type="entry name" value="Endo/exonu/phosph_ase_sf"/>
</dbReference>